<gene>
    <name evidence="1" type="ORF">CEXT_520501</name>
</gene>
<accession>A0AAV4XJS9</accession>
<name>A0AAV4XJS9_CAEEX</name>
<protein>
    <submittedName>
        <fullName evidence="1">Uncharacterized protein</fullName>
    </submittedName>
</protein>
<dbReference type="EMBL" id="BPLR01000453">
    <property type="protein sequence ID" value="GIY94918.1"/>
    <property type="molecule type" value="Genomic_DNA"/>
</dbReference>
<comment type="caution">
    <text evidence="1">The sequence shown here is derived from an EMBL/GenBank/DDBJ whole genome shotgun (WGS) entry which is preliminary data.</text>
</comment>
<dbReference type="AlphaFoldDB" id="A0AAV4XJS9"/>
<sequence length="118" mass="14263">MRQMLLHTKHLQESLQNISCVVVVRVSNMTWMSFTKENFRFPKKPGNEEEDYTMCHDRLHIVLIKSSLNLKLEIRWESILFEQMNLSKISPLKELQKFVERFQSSDMRCFNTFKFFLL</sequence>
<evidence type="ECO:0000313" key="2">
    <source>
        <dbReference type="Proteomes" id="UP001054945"/>
    </source>
</evidence>
<dbReference type="Proteomes" id="UP001054945">
    <property type="component" value="Unassembled WGS sequence"/>
</dbReference>
<evidence type="ECO:0000313" key="1">
    <source>
        <dbReference type="EMBL" id="GIY94918.1"/>
    </source>
</evidence>
<organism evidence="1 2">
    <name type="scientific">Caerostris extrusa</name>
    <name type="common">Bark spider</name>
    <name type="synonym">Caerostris bankana</name>
    <dbReference type="NCBI Taxonomy" id="172846"/>
    <lineage>
        <taxon>Eukaryota</taxon>
        <taxon>Metazoa</taxon>
        <taxon>Ecdysozoa</taxon>
        <taxon>Arthropoda</taxon>
        <taxon>Chelicerata</taxon>
        <taxon>Arachnida</taxon>
        <taxon>Araneae</taxon>
        <taxon>Araneomorphae</taxon>
        <taxon>Entelegynae</taxon>
        <taxon>Araneoidea</taxon>
        <taxon>Araneidae</taxon>
        <taxon>Caerostris</taxon>
    </lineage>
</organism>
<proteinExistence type="predicted"/>
<keyword evidence="2" id="KW-1185">Reference proteome</keyword>
<reference evidence="1 2" key="1">
    <citation type="submission" date="2021-06" db="EMBL/GenBank/DDBJ databases">
        <title>Caerostris extrusa draft genome.</title>
        <authorList>
            <person name="Kono N."/>
            <person name="Arakawa K."/>
        </authorList>
    </citation>
    <scope>NUCLEOTIDE SEQUENCE [LARGE SCALE GENOMIC DNA]</scope>
</reference>